<name>A0A434A2X6_9FLAO</name>
<evidence type="ECO:0000313" key="2">
    <source>
        <dbReference type="Proteomes" id="UP000288102"/>
    </source>
</evidence>
<evidence type="ECO:0008006" key="3">
    <source>
        <dbReference type="Google" id="ProtNLM"/>
    </source>
</evidence>
<proteinExistence type="predicted"/>
<dbReference type="EMBL" id="QWDM01000014">
    <property type="protein sequence ID" value="RUT68759.1"/>
    <property type="molecule type" value="Genomic_DNA"/>
</dbReference>
<evidence type="ECO:0000313" key="1">
    <source>
        <dbReference type="EMBL" id="RUT68759.1"/>
    </source>
</evidence>
<keyword evidence="2" id="KW-1185">Reference proteome</keyword>
<sequence length="163" mass="18652">MITVLCALEKSVYHQIPGIDVYDKNKDAYTYDGCGLVIAHPPCQQWSKLKHFAAYNKLEKELAFFCLEKIQKNGGILEHPHGSSFFKEAGIKPTIIVDQSWWGFPAQKRTSLYFNECIPLELPKIFFPPTKTVQRIDKSHRSITVLPFATWLINSVQNKISLP</sequence>
<dbReference type="OrthoDB" id="6892771at2"/>
<reference evidence="2" key="1">
    <citation type="journal article" date="2019" name="Syst. Appl. Microbiol.">
        <title>Flavobacterium circumlabens sp. nov. and Flavobacterium cupreum sp. nov., two psychrotrophic species isolated from Antarctic environmental samples.</title>
        <authorList>
            <person name="Kralova S."/>
            <person name="Busse H.-J."/>
            <person name="Svec P."/>
            <person name="Maslanova I."/>
            <person name="Stankova E."/>
            <person name="Bartak M."/>
            <person name="Sedlacek I."/>
        </authorList>
    </citation>
    <scope>NUCLEOTIDE SEQUENCE [LARGE SCALE GENOMIC DNA]</scope>
    <source>
        <strain evidence="2">CCM 8825</strain>
    </source>
</reference>
<comment type="caution">
    <text evidence="1">The sequence shown here is derived from an EMBL/GenBank/DDBJ whole genome shotgun (WGS) entry which is preliminary data.</text>
</comment>
<organism evidence="1 2">
    <name type="scientific">Flavobacterium cupreum</name>
    <dbReference type="NCBI Taxonomy" id="2133766"/>
    <lineage>
        <taxon>Bacteria</taxon>
        <taxon>Pseudomonadati</taxon>
        <taxon>Bacteroidota</taxon>
        <taxon>Flavobacteriia</taxon>
        <taxon>Flavobacteriales</taxon>
        <taxon>Flavobacteriaceae</taxon>
        <taxon>Flavobacterium</taxon>
    </lineage>
</organism>
<gene>
    <name evidence="1" type="ORF">D0817_19275</name>
</gene>
<protein>
    <recommendedName>
        <fullName evidence="3">DNA cytosine methyltransferase</fullName>
    </recommendedName>
</protein>
<dbReference type="RefSeq" id="WP_127339951.1">
    <property type="nucleotide sequence ID" value="NZ_QWDM01000014.1"/>
</dbReference>
<accession>A0A434A2X6</accession>
<dbReference type="AlphaFoldDB" id="A0A434A2X6"/>
<dbReference type="Proteomes" id="UP000288102">
    <property type="component" value="Unassembled WGS sequence"/>
</dbReference>